<comment type="caution">
    <text evidence="2">The sequence shown here is derived from an EMBL/GenBank/DDBJ whole genome shotgun (WGS) entry which is preliminary data.</text>
</comment>
<evidence type="ECO:0000256" key="1">
    <source>
        <dbReference type="SAM" id="Phobius"/>
    </source>
</evidence>
<sequence length="120" mass="12725">MATALPWFTAVPGQDELPLGSALALATLSVGLYLKAFTVQAYILSFVAVLFACVKLRKETVQAAKLAAREEVVSAMAAAKLDVKAQGLLVSCVWLFETSPFCGVSVFICAVYNGNIVHPC</sequence>
<dbReference type="EMBL" id="CAJNNW010026903">
    <property type="protein sequence ID" value="CAE8688511.1"/>
    <property type="molecule type" value="Genomic_DNA"/>
</dbReference>
<evidence type="ECO:0000313" key="3">
    <source>
        <dbReference type="Proteomes" id="UP000626109"/>
    </source>
</evidence>
<dbReference type="AlphaFoldDB" id="A0A813JTJ8"/>
<name>A0A813JTJ8_POLGL</name>
<reference evidence="2" key="1">
    <citation type="submission" date="2021-02" db="EMBL/GenBank/DDBJ databases">
        <authorList>
            <person name="Dougan E. K."/>
            <person name="Rhodes N."/>
            <person name="Thang M."/>
            <person name="Chan C."/>
        </authorList>
    </citation>
    <scope>NUCLEOTIDE SEQUENCE</scope>
</reference>
<feature type="transmembrane region" description="Helical" evidence="1">
    <location>
        <begin position="32"/>
        <end position="54"/>
    </location>
</feature>
<gene>
    <name evidence="2" type="ORF">PGLA2088_LOCUS25950</name>
</gene>
<evidence type="ECO:0000313" key="2">
    <source>
        <dbReference type="EMBL" id="CAE8688511.1"/>
    </source>
</evidence>
<organism evidence="2 3">
    <name type="scientific">Polarella glacialis</name>
    <name type="common">Dinoflagellate</name>
    <dbReference type="NCBI Taxonomy" id="89957"/>
    <lineage>
        <taxon>Eukaryota</taxon>
        <taxon>Sar</taxon>
        <taxon>Alveolata</taxon>
        <taxon>Dinophyceae</taxon>
        <taxon>Suessiales</taxon>
        <taxon>Suessiaceae</taxon>
        <taxon>Polarella</taxon>
    </lineage>
</organism>
<accession>A0A813JTJ8</accession>
<protein>
    <submittedName>
        <fullName evidence="2">Uncharacterized protein</fullName>
    </submittedName>
</protein>
<keyword evidence="1" id="KW-0472">Membrane</keyword>
<dbReference type="Proteomes" id="UP000626109">
    <property type="component" value="Unassembled WGS sequence"/>
</dbReference>
<proteinExistence type="predicted"/>
<keyword evidence="1" id="KW-1133">Transmembrane helix</keyword>
<keyword evidence="1" id="KW-0812">Transmembrane</keyword>